<evidence type="ECO:0000313" key="3">
    <source>
        <dbReference type="Proteomes" id="UP000053039"/>
    </source>
</evidence>
<dbReference type="OrthoDB" id="9902973at2"/>
<dbReference type="AlphaFoldDB" id="A0A117PMQ3"/>
<sequence>MSQSDEMQYATAEVPAAVAYQAAVERAGRTQHALILSEAQVLVWKQRYAEVLQAAEGWEREALRLRGELGGDQDATEDTDAPGYAAAVGEADRP</sequence>
<comment type="caution">
    <text evidence="2">The sequence shown here is derived from an EMBL/GenBank/DDBJ whole genome shotgun (WGS) entry which is preliminary data.</text>
</comment>
<proteinExistence type="predicted"/>
<organism evidence="2 3">
    <name type="scientific">Streptomyces pseudovenezuelae</name>
    <dbReference type="NCBI Taxonomy" id="67350"/>
    <lineage>
        <taxon>Bacteria</taxon>
        <taxon>Bacillati</taxon>
        <taxon>Actinomycetota</taxon>
        <taxon>Actinomycetes</taxon>
        <taxon>Kitasatosporales</taxon>
        <taxon>Streptomycetaceae</taxon>
        <taxon>Streptomyces</taxon>
        <taxon>Streptomyces aurantiacus group</taxon>
    </lineage>
</organism>
<evidence type="ECO:0000313" key="2">
    <source>
        <dbReference type="EMBL" id="KUM82369.1"/>
    </source>
</evidence>
<dbReference type="RefSeq" id="WP_030498679.1">
    <property type="nucleotide sequence ID" value="NZ_KQ948157.1"/>
</dbReference>
<accession>A0A117PMQ3</accession>
<feature type="region of interest" description="Disordered" evidence="1">
    <location>
        <begin position="69"/>
        <end position="94"/>
    </location>
</feature>
<dbReference type="EMBL" id="LMWM01000056">
    <property type="protein sequence ID" value="KUM82369.1"/>
    <property type="molecule type" value="Genomic_DNA"/>
</dbReference>
<name>A0A117PMQ3_9ACTN</name>
<dbReference type="Proteomes" id="UP000053039">
    <property type="component" value="Unassembled WGS sequence"/>
</dbReference>
<reference evidence="2 3" key="1">
    <citation type="submission" date="2015-10" db="EMBL/GenBank/DDBJ databases">
        <title>Draft genome sequence of Streptomyces pseudovenezuelae DSM 40212, type strain for the species Streptomyces pseudovenezuelae.</title>
        <authorList>
            <person name="Ruckert C."/>
            <person name="Winkler A."/>
            <person name="Kalinowski J."/>
            <person name="Kampfer P."/>
            <person name="Glaeser S."/>
        </authorList>
    </citation>
    <scope>NUCLEOTIDE SEQUENCE [LARGE SCALE GENOMIC DNA]</scope>
    <source>
        <strain evidence="2 3">DSM 40212</strain>
    </source>
</reference>
<evidence type="ECO:0000256" key="1">
    <source>
        <dbReference type="SAM" id="MobiDB-lite"/>
    </source>
</evidence>
<protein>
    <submittedName>
        <fullName evidence="2">Uncharacterized protein</fullName>
    </submittedName>
</protein>
<gene>
    <name evidence="2" type="ORF">AQI94_41920</name>
</gene>